<dbReference type="KEGG" id="dgg:DGI_2064"/>
<reference evidence="1 2" key="1">
    <citation type="journal article" date="2013" name="J. Bacteriol.">
        <title>Roles of HynAB and Ech, the only two hydrogenases found in the model sulfate reducer Desulfovibrio gigas.</title>
        <authorList>
            <person name="Morais-Silva F.O."/>
            <person name="Santos C.I."/>
            <person name="Rodrigues R."/>
            <person name="Pereira I.A."/>
            <person name="Rodrigues-Pousada C."/>
        </authorList>
    </citation>
    <scope>NUCLEOTIDE SEQUENCE [LARGE SCALE GENOMIC DNA]</scope>
    <source>
        <strain evidence="2">ATCC 19364 / DSM 1382 / NCIMB 9332 / VKM B-1759</strain>
    </source>
</reference>
<protein>
    <submittedName>
        <fullName evidence="1">Uncharacterized protein</fullName>
    </submittedName>
</protein>
<gene>
    <name evidence="1" type="ORF">DGI_2064</name>
</gene>
<proteinExistence type="predicted"/>
<dbReference type="AlphaFoldDB" id="T2GBZ9"/>
<keyword evidence="2" id="KW-1185">Reference proteome</keyword>
<dbReference type="STRING" id="1121448.DGI_2064"/>
<dbReference type="HOGENOM" id="CLU_3327186_0_0_7"/>
<accession>T2GBZ9</accession>
<sequence>MKESKTIYFVPKKTVLYQKDQLATNYKEHLVKAKGLAQ</sequence>
<evidence type="ECO:0000313" key="2">
    <source>
        <dbReference type="Proteomes" id="UP000016587"/>
    </source>
</evidence>
<dbReference type="Proteomes" id="UP000016587">
    <property type="component" value="Chromosome"/>
</dbReference>
<reference evidence="2" key="2">
    <citation type="submission" date="2013-07" db="EMBL/GenBank/DDBJ databases">
        <authorList>
            <person name="Morais-Silva F.O."/>
            <person name="Rezende A.M."/>
            <person name="Pimentel C."/>
            <person name="Resende D.M."/>
            <person name="Santos C.I."/>
            <person name="Clemente C."/>
            <person name="de Oliveira L.M."/>
            <person name="da Silva S.M."/>
            <person name="Costa D.A."/>
            <person name="Varela-Raposo A."/>
            <person name="Horacio E.C.A."/>
            <person name="Matos M."/>
            <person name="Flores O."/>
            <person name="Ruiz J.C."/>
            <person name="Rodrigues-Pousada C."/>
        </authorList>
    </citation>
    <scope>NUCLEOTIDE SEQUENCE [LARGE SCALE GENOMIC DNA]</scope>
    <source>
        <strain evidence="2">ATCC 19364 / DSM 1382 / NCIMB 9332 / VKM B-1759</strain>
    </source>
</reference>
<dbReference type="EMBL" id="CP006585">
    <property type="protein sequence ID" value="AGW13833.1"/>
    <property type="molecule type" value="Genomic_DNA"/>
</dbReference>
<dbReference type="PATRIC" id="fig|1121448.10.peg.2019"/>
<organism evidence="1 2">
    <name type="scientific">Megalodesulfovibrio gigas (strain ATCC 19364 / DSM 1382 / NCIMB 9332 / VKM B-1759)</name>
    <name type="common">Desulfovibrio gigas</name>
    <dbReference type="NCBI Taxonomy" id="1121448"/>
    <lineage>
        <taxon>Bacteria</taxon>
        <taxon>Pseudomonadati</taxon>
        <taxon>Thermodesulfobacteriota</taxon>
        <taxon>Desulfovibrionia</taxon>
        <taxon>Desulfovibrionales</taxon>
        <taxon>Desulfovibrionaceae</taxon>
        <taxon>Megalodesulfovibrio</taxon>
    </lineage>
</organism>
<name>T2GBZ9_MEGG1</name>
<evidence type="ECO:0000313" key="1">
    <source>
        <dbReference type="EMBL" id="AGW13833.1"/>
    </source>
</evidence>